<name>A0A6G4VDT6_9ACTN</name>
<organism evidence="3 4">
    <name type="scientific">Streptomyces scabichelini</name>
    <dbReference type="NCBI Taxonomy" id="2711217"/>
    <lineage>
        <taxon>Bacteria</taxon>
        <taxon>Bacillati</taxon>
        <taxon>Actinomycetota</taxon>
        <taxon>Actinomycetes</taxon>
        <taxon>Kitasatosporales</taxon>
        <taxon>Streptomycetaceae</taxon>
        <taxon>Streptomyces</taxon>
    </lineage>
</organism>
<keyword evidence="4" id="KW-1185">Reference proteome</keyword>
<dbReference type="Proteomes" id="UP000472335">
    <property type="component" value="Unassembled WGS sequence"/>
</dbReference>
<evidence type="ECO:0000313" key="3">
    <source>
        <dbReference type="EMBL" id="NGO12055.1"/>
    </source>
</evidence>
<comment type="caution">
    <text evidence="3">The sequence shown here is derived from an EMBL/GenBank/DDBJ whole genome shotgun (WGS) entry which is preliminary data.</text>
</comment>
<feature type="domain" description="DUF397" evidence="2">
    <location>
        <begin position="6"/>
        <end position="55"/>
    </location>
</feature>
<feature type="region of interest" description="Disordered" evidence="1">
    <location>
        <begin position="55"/>
        <end position="74"/>
    </location>
</feature>
<proteinExistence type="predicted"/>
<accession>A0A6G4VDT6</accession>
<evidence type="ECO:0000313" key="4">
    <source>
        <dbReference type="Proteomes" id="UP000472335"/>
    </source>
</evidence>
<dbReference type="InterPro" id="IPR007278">
    <property type="entry name" value="DUF397"/>
</dbReference>
<evidence type="ECO:0000259" key="2">
    <source>
        <dbReference type="Pfam" id="PF04149"/>
    </source>
</evidence>
<protein>
    <submittedName>
        <fullName evidence="3">DUF397 domain-containing protein</fullName>
    </submittedName>
</protein>
<gene>
    <name evidence="3" type="ORF">G5C60_31735</name>
</gene>
<reference evidence="3 4" key="1">
    <citation type="submission" date="2020-02" db="EMBL/GenBank/DDBJ databases">
        <title>Whole-genome analyses of novel actinobacteria.</title>
        <authorList>
            <person name="Sahin N."/>
            <person name="Gencbay T."/>
        </authorList>
    </citation>
    <scope>NUCLEOTIDE SEQUENCE [LARGE SCALE GENOMIC DNA]</scope>
    <source>
        <strain evidence="3 4">HC44</strain>
    </source>
</reference>
<sequence length="74" mass="8317">MPEFQYCKSTYSDPEAECVEVATNIPTTIAIRDSKNPTGPSLHVRPATWTAFQTALLAKPAREKSGRGRRRRRV</sequence>
<evidence type="ECO:0000256" key="1">
    <source>
        <dbReference type="SAM" id="MobiDB-lite"/>
    </source>
</evidence>
<dbReference type="AlphaFoldDB" id="A0A6G4VDT6"/>
<dbReference type="Pfam" id="PF04149">
    <property type="entry name" value="DUF397"/>
    <property type="match status" value="1"/>
</dbReference>
<dbReference type="EMBL" id="JAAKZY010000125">
    <property type="protein sequence ID" value="NGO12055.1"/>
    <property type="molecule type" value="Genomic_DNA"/>
</dbReference>